<keyword evidence="6" id="KW-1185">Reference proteome</keyword>
<reference evidence="5 6" key="1">
    <citation type="journal article" date="2020" name="BMC Genomics">
        <title>Intraspecific diversification of the crop wild relative Brassica cretica Lam. using demographic model selection.</title>
        <authorList>
            <person name="Kioukis A."/>
            <person name="Michalopoulou V.A."/>
            <person name="Briers L."/>
            <person name="Pirintsos S."/>
            <person name="Studholme D.J."/>
            <person name="Pavlidis P."/>
            <person name="Sarris P.F."/>
        </authorList>
    </citation>
    <scope>NUCLEOTIDE SEQUENCE [LARGE SCALE GENOMIC DNA]</scope>
    <source>
        <strain evidence="6">cv. PFS-1207/04</strain>
    </source>
</reference>
<sequence>MLDLKPGQKVLDVGYGIGGGDFYMAENFDVEVVGIDLSVNIISFALEHSIGLKCSVEFEVADCTKKETSGFANYIKQRGYDLHDVQTYGQMLKDAGFDEVIAEDRTDQFMKVLKGELDAVEKGKDEFISDFSKEDYEDIVGGWNSKLLMSSIGEQK</sequence>
<comment type="caution">
    <text evidence="5">The sequence shown here is derived from an EMBL/GenBank/DDBJ whole genome shotgun (WGS) entry which is preliminary data.</text>
</comment>
<gene>
    <name evidence="5" type="ORF">DY000_02063825</name>
</gene>
<name>A0ABQ7AX62_BRACR</name>
<comment type="pathway">
    <text evidence="2">Lipid metabolism.</text>
</comment>
<organism evidence="5 6">
    <name type="scientific">Brassica cretica</name>
    <name type="common">Mustard</name>
    <dbReference type="NCBI Taxonomy" id="69181"/>
    <lineage>
        <taxon>Eukaryota</taxon>
        <taxon>Viridiplantae</taxon>
        <taxon>Streptophyta</taxon>
        <taxon>Embryophyta</taxon>
        <taxon>Tracheophyta</taxon>
        <taxon>Spermatophyta</taxon>
        <taxon>Magnoliopsida</taxon>
        <taxon>eudicotyledons</taxon>
        <taxon>Gunneridae</taxon>
        <taxon>Pentapetalae</taxon>
        <taxon>rosids</taxon>
        <taxon>malvids</taxon>
        <taxon>Brassicales</taxon>
        <taxon>Brassicaceae</taxon>
        <taxon>Brassiceae</taxon>
        <taxon>Brassica</taxon>
    </lineage>
</organism>
<keyword evidence="3" id="KW-0808">Transferase</keyword>
<dbReference type="Proteomes" id="UP000266723">
    <property type="component" value="Unassembled WGS sequence"/>
</dbReference>
<evidence type="ECO:0000256" key="1">
    <source>
        <dbReference type="ARBA" id="ARBA00004969"/>
    </source>
</evidence>
<evidence type="ECO:0000313" key="5">
    <source>
        <dbReference type="EMBL" id="KAF3518970.1"/>
    </source>
</evidence>
<dbReference type="PANTHER" id="PTHR44307:SF17">
    <property type="entry name" value="PHOSPHOETHANOLAMINE N-METHYLTRANSFERASE 3"/>
    <property type="match status" value="1"/>
</dbReference>
<evidence type="ECO:0000313" key="6">
    <source>
        <dbReference type="Proteomes" id="UP000266723"/>
    </source>
</evidence>
<evidence type="ECO:0000256" key="4">
    <source>
        <dbReference type="ARBA" id="ARBA00035674"/>
    </source>
</evidence>
<evidence type="ECO:0000256" key="3">
    <source>
        <dbReference type="ARBA" id="ARBA00022679"/>
    </source>
</evidence>
<accession>A0ABQ7AX62</accession>
<dbReference type="EMBL" id="QGKV02001556">
    <property type="protein sequence ID" value="KAF3518970.1"/>
    <property type="molecule type" value="Genomic_DNA"/>
</dbReference>
<proteinExistence type="predicted"/>
<dbReference type="SUPFAM" id="SSF53335">
    <property type="entry name" value="S-adenosyl-L-methionine-dependent methyltransferases"/>
    <property type="match status" value="1"/>
</dbReference>
<dbReference type="PANTHER" id="PTHR44307">
    <property type="entry name" value="PHOSPHOETHANOLAMINE METHYLTRANSFERASE"/>
    <property type="match status" value="1"/>
</dbReference>
<protein>
    <recommendedName>
        <fullName evidence="4">phosphoethanolamine N-methyltransferase</fullName>
        <ecNumber evidence="4">2.1.1.103</ecNumber>
    </recommendedName>
</protein>
<evidence type="ECO:0000256" key="2">
    <source>
        <dbReference type="ARBA" id="ARBA00005189"/>
    </source>
</evidence>
<dbReference type="Pfam" id="PF02353">
    <property type="entry name" value="CMAS"/>
    <property type="match status" value="1"/>
</dbReference>
<dbReference type="Gene3D" id="3.40.50.150">
    <property type="entry name" value="Vaccinia Virus protein VP39"/>
    <property type="match status" value="2"/>
</dbReference>
<dbReference type="EC" id="2.1.1.103" evidence="4"/>
<dbReference type="InterPro" id="IPR029063">
    <property type="entry name" value="SAM-dependent_MTases_sf"/>
</dbReference>
<comment type="pathway">
    <text evidence="1">Phospholipid metabolism; phosphatidylcholine biosynthesis.</text>
</comment>